<protein>
    <submittedName>
        <fullName evidence="1">Uncharacterized protein</fullName>
    </submittedName>
</protein>
<dbReference type="Gene3D" id="3.40.50.720">
    <property type="entry name" value="NAD(P)-binding Rossmann-like Domain"/>
    <property type="match status" value="1"/>
</dbReference>
<evidence type="ECO:0000313" key="1">
    <source>
        <dbReference type="EMBL" id="GAI31675.1"/>
    </source>
</evidence>
<gene>
    <name evidence="1" type="ORF">S06H3_32842</name>
</gene>
<dbReference type="EMBL" id="BARV01019551">
    <property type="protein sequence ID" value="GAI31675.1"/>
    <property type="molecule type" value="Genomic_DNA"/>
</dbReference>
<organism evidence="1">
    <name type="scientific">marine sediment metagenome</name>
    <dbReference type="NCBI Taxonomy" id="412755"/>
    <lineage>
        <taxon>unclassified sequences</taxon>
        <taxon>metagenomes</taxon>
        <taxon>ecological metagenomes</taxon>
    </lineage>
</organism>
<accession>X1NY05</accession>
<comment type="caution">
    <text evidence="1">The sequence shown here is derived from an EMBL/GenBank/DDBJ whole genome shotgun (WGS) entry which is preliminary data.</text>
</comment>
<dbReference type="AlphaFoldDB" id="X1NY05"/>
<reference evidence="1" key="1">
    <citation type="journal article" date="2014" name="Front. Microbiol.">
        <title>High frequency of phylogenetically diverse reductive dehalogenase-homologous genes in deep subseafloor sedimentary metagenomes.</title>
        <authorList>
            <person name="Kawai M."/>
            <person name="Futagami T."/>
            <person name="Toyoda A."/>
            <person name="Takaki Y."/>
            <person name="Nishi S."/>
            <person name="Hori S."/>
            <person name="Arai W."/>
            <person name="Tsubouchi T."/>
            <person name="Morono Y."/>
            <person name="Uchiyama I."/>
            <person name="Ito T."/>
            <person name="Fujiyama A."/>
            <person name="Inagaki F."/>
            <person name="Takami H."/>
        </authorList>
    </citation>
    <scope>NUCLEOTIDE SEQUENCE</scope>
    <source>
        <strain evidence="1">Expedition CK06-06</strain>
    </source>
</reference>
<name>X1NY05_9ZZZZ</name>
<sequence>QRAEIVRRKIEGTLRLPVIEPVFRMKANPAGKLNLVPVDAVVNAMAEIEEPGSYWLTHPNPPTLEQLVEWVGEFIMVSIKIEPNFKPSPIEAGFEKISASFTPYLWGDDFPSGMKDCPPVTKEFIHDTIKRSLA</sequence>
<proteinExistence type="predicted"/>
<feature type="non-terminal residue" evidence="1">
    <location>
        <position position="1"/>
    </location>
</feature>